<name>A0A0E0MMA0_ORYPU</name>
<reference evidence="1" key="1">
    <citation type="submission" date="2015-04" db="UniProtKB">
        <authorList>
            <consortium name="EnsemblPlants"/>
        </authorList>
    </citation>
    <scope>IDENTIFICATION</scope>
</reference>
<reference evidence="1" key="2">
    <citation type="submission" date="2018-05" db="EMBL/GenBank/DDBJ databases">
        <title>OpunRS2 (Oryza punctata Reference Sequence Version 2).</title>
        <authorList>
            <person name="Zhang J."/>
            <person name="Kudrna D."/>
            <person name="Lee S."/>
            <person name="Talag J."/>
            <person name="Welchert J."/>
            <person name="Wing R.A."/>
        </authorList>
    </citation>
    <scope>NUCLEOTIDE SEQUENCE [LARGE SCALE GENOMIC DNA]</scope>
</reference>
<organism evidence="1">
    <name type="scientific">Oryza punctata</name>
    <name type="common">Red rice</name>
    <dbReference type="NCBI Taxonomy" id="4537"/>
    <lineage>
        <taxon>Eukaryota</taxon>
        <taxon>Viridiplantae</taxon>
        <taxon>Streptophyta</taxon>
        <taxon>Embryophyta</taxon>
        <taxon>Tracheophyta</taxon>
        <taxon>Spermatophyta</taxon>
        <taxon>Magnoliopsida</taxon>
        <taxon>Liliopsida</taxon>
        <taxon>Poales</taxon>
        <taxon>Poaceae</taxon>
        <taxon>BOP clade</taxon>
        <taxon>Oryzoideae</taxon>
        <taxon>Oryzeae</taxon>
        <taxon>Oryzinae</taxon>
        <taxon>Oryza</taxon>
    </lineage>
</organism>
<evidence type="ECO:0000313" key="1">
    <source>
        <dbReference type="EnsemblPlants" id="OPUNC12G10360.1"/>
    </source>
</evidence>
<dbReference type="HOGENOM" id="CLU_092601_0_0_1"/>
<proteinExistence type="predicted"/>
<dbReference type="EnsemblPlants" id="OPUNC12G10360.1">
    <property type="protein sequence ID" value="OPUNC12G10360.1"/>
    <property type="gene ID" value="OPUNC12G10360"/>
</dbReference>
<protein>
    <submittedName>
        <fullName evidence="1">Uncharacterized protein</fullName>
    </submittedName>
</protein>
<dbReference type="Proteomes" id="UP000026962">
    <property type="component" value="Chromosome 12"/>
</dbReference>
<dbReference type="AlphaFoldDB" id="A0A0E0MMA0"/>
<sequence>MAAMQGHPLRLAAAAIYVHLVVEELTKPSPGRTNRLRRILRLRRHNDYRRLRFPATIMAALDDLEDLYSVGGKPITAAAYARYSIRRKRARHAERLREAMSLRLSVAGAIRDLAVRSTATRRCLEKARGLIRQTLRLLPVDPVMSEYHNNGGGGGGGGGEATTERVVSVVEFLARFQGMEADLVADTEAMGAEHECLLRRLNAAEDAELAEMAALEVIPELPPATEEEAQLIRDTARRALHDLVVLTKFHSAAVNYLRV</sequence>
<dbReference type="Gramene" id="OPUNC12G10360.1">
    <property type="protein sequence ID" value="OPUNC12G10360.1"/>
    <property type="gene ID" value="OPUNC12G10360"/>
</dbReference>
<dbReference type="OMA" id="AYARYSI"/>
<evidence type="ECO:0000313" key="2">
    <source>
        <dbReference type="Proteomes" id="UP000026962"/>
    </source>
</evidence>
<keyword evidence="2" id="KW-1185">Reference proteome</keyword>
<accession>A0A0E0MMA0</accession>